<dbReference type="Pfam" id="PF13692">
    <property type="entry name" value="Glyco_trans_1_4"/>
    <property type="match status" value="1"/>
</dbReference>
<dbReference type="RefSeq" id="WP_289725122.1">
    <property type="nucleotide sequence ID" value="NZ_JAUDUY010000004.1"/>
</dbReference>
<gene>
    <name evidence="1" type="ORF">QU605_09765</name>
</gene>
<sequence>MSEPDTIPKSLLVIGYTWPEPNATAAGQRIMWLLQGFLQKGYQITFASTAGPGAYEADLESLGIEKVRIRLNDTSFDRFLSARRFSLILFDRFLTEEQFSWRIRDCLPNARLLLDTEDLHSLRYSREEAVRKGRVWRPSDWVRDPRFYREIASLFRADLNLIISKPEMELLTGEVPLLRNKLVYVPFGSLIEEQGKVQSFDGRSDFVFIGNGKHRPNLDAILQLKGEIWPRIRSLLPKGKLQIYGAYLPEHILQLHKPEEGFEVKGWAPDLKTVFGKARVQIAPLRFGAGVKGKVLEAARHGLPTMGTSMAFEGILNTSGKVAFSADTADDFARKAVHLYNHATVWERALSIQKTEAAKHHMTTFSPLTKALEMLEKPIEVVPEETRILENMLRDEAFGRVRYLSKWIEAKEKGED</sequence>
<evidence type="ECO:0000313" key="1">
    <source>
        <dbReference type="EMBL" id="MDM9631758.1"/>
    </source>
</evidence>
<dbReference type="Gene3D" id="3.40.50.2000">
    <property type="entry name" value="Glycogen Phosphorylase B"/>
    <property type="match status" value="1"/>
</dbReference>
<accession>A0ABT7WFR2</accession>
<organism evidence="1 2">
    <name type="scientific">Robiginitalea aurantiaca</name>
    <dbReference type="NCBI Taxonomy" id="3056915"/>
    <lineage>
        <taxon>Bacteria</taxon>
        <taxon>Pseudomonadati</taxon>
        <taxon>Bacteroidota</taxon>
        <taxon>Flavobacteriia</taxon>
        <taxon>Flavobacteriales</taxon>
        <taxon>Flavobacteriaceae</taxon>
        <taxon>Robiginitalea</taxon>
    </lineage>
</organism>
<evidence type="ECO:0000313" key="2">
    <source>
        <dbReference type="Proteomes" id="UP001174839"/>
    </source>
</evidence>
<dbReference type="SUPFAM" id="SSF53756">
    <property type="entry name" value="UDP-Glycosyltransferase/glycogen phosphorylase"/>
    <property type="match status" value="1"/>
</dbReference>
<protein>
    <submittedName>
        <fullName evidence="1">Glycosyltransferase family 4 protein</fullName>
    </submittedName>
</protein>
<comment type="caution">
    <text evidence="1">The sequence shown here is derived from an EMBL/GenBank/DDBJ whole genome shotgun (WGS) entry which is preliminary data.</text>
</comment>
<dbReference type="Proteomes" id="UP001174839">
    <property type="component" value="Unassembled WGS sequence"/>
</dbReference>
<proteinExistence type="predicted"/>
<dbReference type="EMBL" id="JAUDUY010000004">
    <property type="protein sequence ID" value="MDM9631758.1"/>
    <property type="molecule type" value="Genomic_DNA"/>
</dbReference>
<keyword evidence="2" id="KW-1185">Reference proteome</keyword>
<name>A0ABT7WFR2_9FLAO</name>
<reference evidence="1" key="1">
    <citation type="submission" date="2023-06" db="EMBL/GenBank/DDBJ databases">
        <title>Robiginitalea aurantiacus sp. nov. and Algoriphagus sediminis sp. nov., isolated from coastal sediment.</title>
        <authorList>
            <person name="Zhou Z.Y."/>
            <person name="An J."/>
            <person name="Jia Y.W."/>
            <person name="Du Z.J."/>
        </authorList>
    </citation>
    <scope>NUCLEOTIDE SEQUENCE</scope>
    <source>
        <strain evidence="1">M39</strain>
    </source>
</reference>